<evidence type="ECO:0000313" key="3">
    <source>
        <dbReference type="EMBL" id="MBW8724095.1"/>
    </source>
</evidence>
<dbReference type="PANTHER" id="PTHR43081">
    <property type="entry name" value="ADENYLATE CYCLASE, TERMINAL-DIFFERENTIATION SPECIFIC-RELATED"/>
    <property type="match status" value="1"/>
</dbReference>
<organism evidence="3 4">
    <name type="scientific">Inquilinus limosus</name>
    <dbReference type="NCBI Taxonomy" id="171674"/>
    <lineage>
        <taxon>Bacteria</taxon>
        <taxon>Pseudomonadati</taxon>
        <taxon>Pseudomonadota</taxon>
        <taxon>Alphaproteobacteria</taxon>
        <taxon>Rhodospirillales</taxon>
        <taxon>Rhodospirillaceae</taxon>
        <taxon>Inquilinus</taxon>
    </lineage>
</organism>
<evidence type="ECO:0000259" key="2">
    <source>
        <dbReference type="PROSITE" id="PS50125"/>
    </source>
</evidence>
<comment type="caution">
    <text evidence="3">The sequence shown here is derived from an EMBL/GenBank/DDBJ whole genome shotgun (WGS) entry which is preliminary data.</text>
</comment>
<keyword evidence="1" id="KW-1133">Transmembrane helix</keyword>
<dbReference type="InterPro" id="IPR029787">
    <property type="entry name" value="Nucleotide_cyclase"/>
</dbReference>
<evidence type="ECO:0000313" key="4">
    <source>
        <dbReference type="Proteomes" id="UP000700706"/>
    </source>
</evidence>
<feature type="domain" description="Guanylate cyclase" evidence="2">
    <location>
        <begin position="404"/>
        <end position="539"/>
    </location>
</feature>
<dbReference type="Pfam" id="PF05226">
    <property type="entry name" value="CHASE2"/>
    <property type="match status" value="1"/>
</dbReference>
<dbReference type="AlphaFoldDB" id="A0A952FJ44"/>
<dbReference type="SMART" id="SM01080">
    <property type="entry name" value="CHASE2"/>
    <property type="match status" value="1"/>
</dbReference>
<dbReference type="GO" id="GO:0035556">
    <property type="term" value="P:intracellular signal transduction"/>
    <property type="evidence" value="ECO:0007669"/>
    <property type="project" value="InterPro"/>
</dbReference>
<dbReference type="EMBL" id="JAEKLZ010000075">
    <property type="protein sequence ID" value="MBW8724095.1"/>
    <property type="molecule type" value="Genomic_DNA"/>
</dbReference>
<accession>A0A952FJ44</accession>
<name>A0A952FJ44_9PROT</name>
<dbReference type="PANTHER" id="PTHR43081:SF1">
    <property type="entry name" value="ADENYLATE CYCLASE, TERMINAL-DIFFERENTIATION SPECIFIC"/>
    <property type="match status" value="1"/>
</dbReference>
<evidence type="ECO:0000256" key="1">
    <source>
        <dbReference type="SAM" id="Phobius"/>
    </source>
</evidence>
<dbReference type="GO" id="GO:0004016">
    <property type="term" value="F:adenylate cyclase activity"/>
    <property type="evidence" value="ECO:0007669"/>
    <property type="project" value="UniProtKB-ARBA"/>
</dbReference>
<feature type="transmembrane region" description="Helical" evidence="1">
    <location>
        <begin position="288"/>
        <end position="305"/>
    </location>
</feature>
<keyword evidence="1" id="KW-0812">Transmembrane</keyword>
<dbReference type="PROSITE" id="PS50125">
    <property type="entry name" value="GUANYLATE_CYCLASE_2"/>
    <property type="match status" value="1"/>
</dbReference>
<dbReference type="InterPro" id="IPR050697">
    <property type="entry name" value="Adenylyl/Guanylyl_Cyclase_3/4"/>
</dbReference>
<dbReference type="InterPro" id="IPR001054">
    <property type="entry name" value="A/G_cyclase"/>
</dbReference>
<dbReference type="Pfam" id="PF00211">
    <property type="entry name" value="Guanylate_cyc"/>
    <property type="match status" value="1"/>
</dbReference>
<gene>
    <name evidence="3" type="ORF">JF625_02900</name>
</gene>
<keyword evidence="1" id="KW-0472">Membrane</keyword>
<dbReference type="Gene3D" id="3.30.70.1230">
    <property type="entry name" value="Nucleotide cyclase"/>
    <property type="match status" value="1"/>
</dbReference>
<protein>
    <submittedName>
        <fullName evidence="3">Adenylate/guanylate cyclase domain-containing protein</fullName>
    </submittedName>
</protein>
<feature type="transmembrane region" description="Helical" evidence="1">
    <location>
        <begin position="312"/>
        <end position="333"/>
    </location>
</feature>
<proteinExistence type="predicted"/>
<dbReference type="SUPFAM" id="SSF55073">
    <property type="entry name" value="Nucleotide cyclase"/>
    <property type="match status" value="1"/>
</dbReference>
<reference evidence="3" key="1">
    <citation type="submission" date="2020-06" db="EMBL/GenBank/DDBJ databases">
        <title>Stable isotope informed genome-resolved metagenomics uncovers potential trophic interactions in rhizosphere soil.</title>
        <authorList>
            <person name="Starr E.P."/>
            <person name="Shi S."/>
            <person name="Blazewicz S.J."/>
            <person name="Koch B.J."/>
            <person name="Probst A.J."/>
            <person name="Hungate B.A."/>
            <person name="Pett-Ridge J."/>
            <person name="Firestone M.K."/>
            <person name="Banfield J.F."/>
        </authorList>
    </citation>
    <scope>NUCLEOTIDE SEQUENCE</scope>
    <source>
        <strain evidence="3">YM_69_17</strain>
    </source>
</reference>
<dbReference type="InterPro" id="IPR007890">
    <property type="entry name" value="CHASE2"/>
</dbReference>
<dbReference type="Proteomes" id="UP000700706">
    <property type="component" value="Unassembled WGS sequence"/>
</dbReference>
<dbReference type="CDD" id="cd07302">
    <property type="entry name" value="CHD"/>
    <property type="match status" value="1"/>
</dbReference>
<feature type="transmembrane region" description="Helical" evidence="1">
    <location>
        <begin position="339"/>
        <end position="362"/>
    </location>
</feature>
<dbReference type="SMART" id="SM00044">
    <property type="entry name" value="CYCc"/>
    <property type="match status" value="1"/>
</dbReference>
<dbReference type="GO" id="GO:0006171">
    <property type="term" value="P:cAMP biosynthetic process"/>
    <property type="evidence" value="ECO:0007669"/>
    <property type="project" value="TreeGrafter"/>
</dbReference>
<sequence length="664" mass="70504">MPPGRVHGSLWLPLLLAALLFAALLPLGATNGWQGVENRAFDLFSTYDPPQPAAHGAVVVAIDEPSFAEIGRQWPWPRGVHARLAEALRQAGARPIGFDIVFAEPSQPTEDAALAAALRSDTVLAADITAIADPRFEQRIRTEPMAPLLAGGARSGVASVDLDPDGVLRRLPNVPDPFAGVLARLAGHDSAPPPGALLQYFGPPRSYPTVSYYQALQPGTMLPPGLLAGKAAIIGFSLQTAPTVTSGGADAFATPYTVKTGRLTAGAEVQATILDNLAQGLWITPAPAWLPPTVLAVLLLVALAGTRRLGPVPTLAALALLAITIAAGSYALLRFGRVWLPPVLPALGTTAAIVIQGSYGFAREQAQRRRVTRAFEHYLAPSMVSRLAQDPSQLQLGGETRVLTVLFCDVRGFTTLSERMQQDPQGLTRLLNRILTPLSEAVLATGGTIDKFIGDCVMAFWNAPLDDPDHAAHAIEAARRMLTEMAALNEVLRQEGMAGPIAVGIGINTGTCVVGNMGSAQRFDYSALGDSVNLASRLEGACKRYGVGTVIGPDTARALDGRAALVELDRLVVKGRREPAAVFTLLAHRGVEDGAYRALSGQHEAALAAYRARRWTEARAAFLRCREIEPSLSALYDLYALRIAEHERSPPPEGWAGETIAAEK</sequence>